<name>A0A9P7HL35_9HYPO</name>
<keyword evidence="2" id="KW-1185">Reference proteome</keyword>
<dbReference type="Proteomes" id="UP000750502">
    <property type="component" value="Unassembled WGS sequence"/>
</dbReference>
<proteinExistence type="predicted"/>
<sequence length="451" mass="50611">MSFGDASTMAKFAYRLGRAFTNGRKSAPIEFHEVENQLYALSTGLESFKEAADKGEIRSETNIDPDNDPITLMLANCNDTLSHLDNLVTEYGSVSTVVDQNAGNEPTLTQNIKQNWQTIQWTTEGGDLATLRRQLILHTNRLSLVLAPVNNTRTARMSTQVSESAEILQKLYQLFLTNSETSDDQIKPVKPGVEAQNSPAVIYFKLKTDDYICSRAALQLFDLSVDQPGDMHSNLFQCHCSQQDTPSTQTHTDHVSALTYTSRFEEQLVDQLALRKAREVLQQGMNTMLPHVSLSADNVRLLHILGHTSTTQFIDSITFLSDKGSLTRDAIASMNLYHCKSLHKRHVADNVVQSSQIAYDDYSKLVFHYRTEEGNSKDISKSIVYVEWDTDVKMLPYKGEEGLPLKIGPVRYASFPSGENEESIFDGQYIVLSFSDNGGMFHELIQILFDN</sequence>
<organism evidence="1 2">
    <name type="scientific">Fusarium xylarioides</name>
    <dbReference type="NCBI Taxonomy" id="221167"/>
    <lineage>
        <taxon>Eukaryota</taxon>
        <taxon>Fungi</taxon>
        <taxon>Dikarya</taxon>
        <taxon>Ascomycota</taxon>
        <taxon>Pezizomycotina</taxon>
        <taxon>Sordariomycetes</taxon>
        <taxon>Hypocreomycetidae</taxon>
        <taxon>Hypocreales</taxon>
        <taxon>Nectriaceae</taxon>
        <taxon>Fusarium</taxon>
        <taxon>Fusarium fujikuroi species complex</taxon>
    </lineage>
</organism>
<dbReference type="AlphaFoldDB" id="A0A9P7HL35"/>
<reference evidence="1" key="1">
    <citation type="journal article" date="2020" name="bioRxiv">
        <title>Historical genomics reveals the evolutionary mechanisms behind multiple outbreaks of the host-specific coffee wilt pathogen Fusarium xylarioides.</title>
        <authorList>
            <person name="Peck D."/>
            <person name="Nowell R.W."/>
            <person name="Flood J."/>
            <person name="Ryan M.J."/>
            <person name="Barraclough T.G."/>
        </authorList>
    </citation>
    <scope>NUCLEOTIDE SEQUENCE</scope>
    <source>
        <strain evidence="1">IMI 127659i</strain>
    </source>
</reference>
<evidence type="ECO:0000313" key="2">
    <source>
        <dbReference type="Proteomes" id="UP000750502"/>
    </source>
</evidence>
<gene>
    <name evidence="1" type="ORF">H9Q72_009651</name>
</gene>
<reference evidence="1" key="2">
    <citation type="submission" date="2020-10" db="EMBL/GenBank/DDBJ databases">
        <authorList>
            <person name="Peck L.D."/>
            <person name="Nowell R.W."/>
            <person name="Flood J."/>
            <person name="Ryan M.J."/>
            <person name="Barraclough T.G."/>
        </authorList>
    </citation>
    <scope>NUCLEOTIDE SEQUENCE</scope>
    <source>
        <strain evidence="1">IMI 127659i</strain>
    </source>
</reference>
<evidence type="ECO:0000313" key="1">
    <source>
        <dbReference type="EMBL" id="KAG5762257.1"/>
    </source>
</evidence>
<dbReference type="EMBL" id="JADFTT010000387">
    <property type="protein sequence ID" value="KAG5762257.1"/>
    <property type="molecule type" value="Genomic_DNA"/>
</dbReference>
<dbReference type="PANTHER" id="PTHR38886">
    <property type="entry name" value="SESA DOMAIN-CONTAINING PROTEIN"/>
    <property type="match status" value="1"/>
</dbReference>
<dbReference type="PANTHER" id="PTHR38886:SF1">
    <property type="entry name" value="NACHT-NTPASE AND P-LOOP NTPASES N-TERMINAL DOMAIN-CONTAINING PROTEIN"/>
    <property type="match status" value="1"/>
</dbReference>
<protein>
    <submittedName>
        <fullName evidence="1">Uncharacterized protein</fullName>
    </submittedName>
</protein>
<dbReference type="OrthoDB" id="5103645at2759"/>
<accession>A0A9P7HL35</accession>
<comment type="caution">
    <text evidence="1">The sequence shown here is derived from an EMBL/GenBank/DDBJ whole genome shotgun (WGS) entry which is preliminary data.</text>
</comment>